<proteinExistence type="inferred from homology"/>
<feature type="active site" evidence="6">
    <location>
        <position position="207"/>
    </location>
</feature>
<dbReference type="RefSeq" id="WP_019379591.1">
    <property type="nucleotide sequence ID" value="NZ_CP015507.1"/>
</dbReference>
<dbReference type="GO" id="GO:0032259">
    <property type="term" value="P:methylation"/>
    <property type="evidence" value="ECO:0007669"/>
    <property type="project" value="UniProtKB-KW"/>
</dbReference>
<evidence type="ECO:0000256" key="6">
    <source>
        <dbReference type="PROSITE-ProRule" id="PRU01016"/>
    </source>
</evidence>
<organism evidence="7 8">
    <name type="scientific">Cytobacillus oceanisediminis 2691</name>
    <dbReference type="NCBI Taxonomy" id="1196031"/>
    <lineage>
        <taxon>Bacteria</taxon>
        <taxon>Bacillati</taxon>
        <taxon>Bacillota</taxon>
        <taxon>Bacilli</taxon>
        <taxon>Bacillales</taxon>
        <taxon>Bacillaceae</taxon>
        <taxon>Cytobacillus</taxon>
    </lineage>
</organism>
<evidence type="ECO:0000313" key="8">
    <source>
        <dbReference type="Proteomes" id="UP000077856"/>
    </source>
</evidence>
<reference evidence="7 8" key="1">
    <citation type="submission" date="2016-04" db="EMBL/GenBank/DDBJ databases">
        <title>Complete genome sequence of Bacillus oceanisediminis strain 2691.</title>
        <authorList>
            <person name="Jeong H."/>
            <person name="Kim H.J."/>
            <person name="Lee D.-W."/>
        </authorList>
    </citation>
    <scope>NUCLEOTIDE SEQUENCE [LARGE SCALE GENOMIC DNA]</scope>
    <source>
        <strain evidence="7 8">2691</strain>
        <plasmid evidence="8">pbo1</plasmid>
    </source>
</reference>
<evidence type="ECO:0000256" key="2">
    <source>
        <dbReference type="ARBA" id="ARBA00022603"/>
    </source>
</evidence>
<dbReference type="PROSITE" id="PS51679">
    <property type="entry name" value="SAM_MT_C5"/>
    <property type="match status" value="1"/>
</dbReference>
<evidence type="ECO:0000256" key="1">
    <source>
        <dbReference type="ARBA" id="ARBA00011975"/>
    </source>
</evidence>
<keyword evidence="5" id="KW-0680">Restriction system</keyword>
<dbReference type="PANTHER" id="PTHR46098:SF1">
    <property type="entry name" value="TRNA (CYTOSINE(38)-C(5))-METHYLTRANSFERASE"/>
    <property type="match status" value="1"/>
</dbReference>
<dbReference type="GO" id="GO:0003886">
    <property type="term" value="F:DNA (cytosine-5-)-methyltransferase activity"/>
    <property type="evidence" value="ECO:0007669"/>
    <property type="project" value="UniProtKB-EC"/>
</dbReference>
<sequence length="472" mass="53850">MNLKLKKVYTVSKKGKPEKPRLFLQHLVCEAAGFKVKGEVYIKINELTEEVVLQNFPFEDGEDVHTVHVACRKSKISGKERPLVDTAGDKYCSFLDINQKIEVNVYKQGNKGQVIIRPLEYKLFENSTIPTPRNERIKLLSICAGAGVGTSVLEDTGYFSAVQEIELEDDSAEVLLHNFPNSTVFCGDLRDCQDLAEVDMAFITAPCSEHSSLGFQEGNVMNDLVLATAKIIQSSKAEVLFFENVPQYYKSNAWESLKNLLKDDYPFWGQKELEAWDLGSLATRKRTYAVAFKDEKRFLSFDFPVAPKLRRKKLKDFLDRSSVQHEWKSVRKFMDSFNSREAWKDRSLDLTFVGKDAERIQCIPKRYTSQCASNSHVLSDNGENFRFLSIDEIKRIMGIPDHFTFTENIQKIRKYEMLGQSVDGRVIKAIANRLAYTFMKVKTKASTATETLKKHVQSYSVSNCGQLELLLS</sequence>
<accession>A0A160MI14</accession>
<keyword evidence="4 6" id="KW-0949">S-adenosyl-L-methionine</keyword>
<keyword evidence="7" id="KW-0614">Plasmid</keyword>
<dbReference type="InterPro" id="IPR050750">
    <property type="entry name" value="C5-MTase"/>
</dbReference>
<protein>
    <recommendedName>
        <fullName evidence="1">DNA (cytosine-5-)-methyltransferase</fullName>
        <ecNumber evidence="1">2.1.1.37</ecNumber>
    </recommendedName>
</protein>
<geneLocation type="plasmid" evidence="8">
    <name>pbo1</name>
</geneLocation>
<dbReference type="KEGG" id="bon:A361_28770"/>
<dbReference type="Gene3D" id="3.40.50.150">
    <property type="entry name" value="Vaccinia Virus protein VP39"/>
    <property type="match status" value="1"/>
</dbReference>
<dbReference type="InterPro" id="IPR001525">
    <property type="entry name" value="C5_MeTfrase"/>
</dbReference>
<gene>
    <name evidence="7" type="ORF">A361_28770</name>
</gene>
<evidence type="ECO:0000256" key="5">
    <source>
        <dbReference type="ARBA" id="ARBA00022747"/>
    </source>
</evidence>
<dbReference type="REBASE" id="145227">
    <property type="entry name" value="M.Boc2691ORF28770P"/>
</dbReference>
<dbReference type="GO" id="GO:0009307">
    <property type="term" value="P:DNA restriction-modification system"/>
    <property type="evidence" value="ECO:0007669"/>
    <property type="project" value="UniProtKB-KW"/>
</dbReference>
<dbReference type="Gene3D" id="3.90.120.10">
    <property type="entry name" value="DNA Methylase, subunit A, domain 2"/>
    <property type="match status" value="1"/>
</dbReference>
<evidence type="ECO:0000313" key="7">
    <source>
        <dbReference type="EMBL" id="AND43157.1"/>
    </source>
</evidence>
<dbReference type="EC" id="2.1.1.37" evidence="1"/>
<keyword evidence="2 6" id="KW-0489">Methyltransferase</keyword>
<dbReference type="EMBL" id="CP015507">
    <property type="protein sequence ID" value="AND43157.1"/>
    <property type="molecule type" value="Genomic_DNA"/>
</dbReference>
<evidence type="ECO:0000256" key="3">
    <source>
        <dbReference type="ARBA" id="ARBA00022679"/>
    </source>
</evidence>
<name>A0A160MI14_9BACI</name>
<evidence type="ECO:0000256" key="4">
    <source>
        <dbReference type="ARBA" id="ARBA00022691"/>
    </source>
</evidence>
<dbReference type="Proteomes" id="UP000077856">
    <property type="component" value="Plasmid pBO1"/>
</dbReference>
<dbReference type="AlphaFoldDB" id="A0A160MI14"/>
<dbReference type="PANTHER" id="PTHR46098">
    <property type="entry name" value="TRNA (CYTOSINE(38)-C(5))-METHYLTRANSFERASE"/>
    <property type="match status" value="1"/>
</dbReference>
<dbReference type="SUPFAM" id="SSF53335">
    <property type="entry name" value="S-adenosyl-L-methionine-dependent methyltransferases"/>
    <property type="match status" value="1"/>
</dbReference>
<dbReference type="eggNOG" id="COG0270">
    <property type="taxonomic scope" value="Bacteria"/>
</dbReference>
<keyword evidence="3 6" id="KW-0808">Transferase</keyword>
<comment type="similarity">
    <text evidence="6">Belongs to the class I-like SAM-binding methyltransferase superfamily. C5-methyltransferase family.</text>
</comment>
<dbReference type="InterPro" id="IPR029063">
    <property type="entry name" value="SAM-dependent_MTases_sf"/>
</dbReference>
<dbReference type="Pfam" id="PF00145">
    <property type="entry name" value="DNA_methylase"/>
    <property type="match status" value="1"/>
</dbReference>